<reference evidence="2 3" key="1">
    <citation type="submission" date="2019-02" db="EMBL/GenBank/DDBJ databases">
        <title>Deep-cultivation of Planctomycetes and their phenomic and genomic characterization uncovers novel biology.</title>
        <authorList>
            <person name="Wiegand S."/>
            <person name="Jogler M."/>
            <person name="Boedeker C."/>
            <person name="Pinto D."/>
            <person name="Vollmers J."/>
            <person name="Rivas-Marin E."/>
            <person name="Kohn T."/>
            <person name="Peeters S.H."/>
            <person name="Heuer A."/>
            <person name="Rast P."/>
            <person name="Oberbeckmann S."/>
            <person name="Bunk B."/>
            <person name="Jeske O."/>
            <person name="Meyerdierks A."/>
            <person name="Storesund J.E."/>
            <person name="Kallscheuer N."/>
            <person name="Luecker S."/>
            <person name="Lage O.M."/>
            <person name="Pohl T."/>
            <person name="Merkel B.J."/>
            <person name="Hornburger P."/>
            <person name="Mueller R.-W."/>
            <person name="Bruemmer F."/>
            <person name="Labrenz M."/>
            <person name="Spormann A.M."/>
            <person name="Op den Camp H."/>
            <person name="Overmann J."/>
            <person name="Amann R."/>
            <person name="Jetten M.S.M."/>
            <person name="Mascher T."/>
            <person name="Medema M.H."/>
            <person name="Devos D.P."/>
            <person name="Kaster A.-K."/>
            <person name="Ovreas L."/>
            <person name="Rohde M."/>
            <person name="Galperin M.Y."/>
            <person name="Jogler C."/>
        </authorList>
    </citation>
    <scope>NUCLEOTIDE SEQUENCE [LARGE SCALE GENOMIC DNA]</scope>
    <source>
        <strain evidence="2 3">Pan216</strain>
    </source>
</reference>
<accession>A0A518B3A2</accession>
<evidence type="ECO:0000313" key="2">
    <source>
        <dbReference type="EMBL" id="QDU61461.1"/>
    </source>
</evidence>
<sequence>MSPDGATSLSESSPLSKGRSNCSSLSKGRSNCSSLSKGRSNCSPLSKGEKEGVLGSAPEDLAKPRESYPLYAGAP</sequence>
<feature type="compositionally biased region" description="Polar residues" evidence="1">
    <location>
        <begin position="1"/>
        <end position="44"/>
    </location>
</feature>
<evidence type="ECO:0000256" key="1">
    <source>
        <dbReference type="SAM" id="MobiDB-lite"/>
    </source>
</evidence>
<keyword evidence="3" id="KW-1185">Reference proteome</keyword>
<feature type="region of interest" description="Disordered" evidence="1">
    <location>
        <begin position="1"/>
        <end position="75"/>
    </location>
</feature>
<dbReference type="EMBL" id="CP036279">
    <property type="protein sequence ID" value="QDU61461.1"/>
    <property type="molecule type" value="Genomic_DNA"/>
</dbReference>
<organism evidence="2 3">
    <name type="scientific">Kolteria novifilia</name>
    <dbReference type="NCBI Taxonomy" id="2527975"/>
    <lineage>
        <taxon>Bacteria</taxon>
        <taxon>Pseudomonadati</taxon>
        <taxon>Planctomycetota</taxon>
        <taxon>Planctomycetia</taxon>
        <taxon>Kolteriales</taxon>
        <taxon>Kolteriaceae</taxon>
        <taxon>Kolteria</taxon>
    </lineage>
</organism>
<dbReference type="KEGG" id="knv:Pan216_23210"/>
<evidence type="ECO:0000313" key="3">
    <source>
        <dbReference type="Proteomes" id="UP000317093"/>
    </source>
</evidence>
<dbReference type="Proteomes" id="UP000317093">
    <property type="component" value="Chromosome"/>
</dbReference>
<proteinExistence type="predicted"/>
<name>A0A518B3A2_9BACT</name>
<protein>
    <submittedName>
        <fullName evidence="2">Uncharacterized protein</fullName>
    </submittedName>
</protein>
<dbReference type="AlphaFoldDB" id="A0A518B3A2"/>
<gene>
    <name evidence="2" type="ORF">Pan216_23210</name>
</gene>